<dbReference type="Proteomes" id="UP000030403">
    <property type="component" value="Unassembled WGS sequence"/>
</dbReference>
<dbReference type="STRING" id="1385511.GCA_000425225_00923"/>
<dbReference type="GO" id="GO:0003676">
    <property type="term" value="F:nucleic acid binding"/>
    <property type="evidence" value="ECO:0007669"/>
    <property type="project" value="InterPro"/>
</dbReference>
<gene>
    <name evidence="4" type="ORF">N783_19330</name>
</gene>
<dbReference type="EMBL" id="AVPF01000068">
    <property type="protein sequence ID" value="KGX84077.1"/>
    <property type="molecule type" value="Genomic_DNA"/>
</dbReference>
<dbReference type="InterPro" id="IPR029063">
    <property type="entry name" value="SAM-dependent_MTases_sf"/>
</dbReference>
<dbReference type="RefSeq" id="WP_027448172.1">
    <property type="nucleotide sequence ID" value="NZ_AVPF01000068.1"/>
</dbReference>
<dbReference type="CDD" id="cd02440">
    <property type="entry name" value="AdoMet_MTases"/>
    <property type="match status" value="1"/>
</dbReference>
<protein>
    <submittedName>
        <fullName evidence="4">rRNA methyltransferase</fullName>
    </submittedName>
</protein>
<dbReference type="InterPro" id="IPR004398">
    <property type="entry name" value="RNA_MeTrfase_RsmD"/>
</dbReference>
<evidence type="ECO:0000313" key="5">
    <source>
        <dbReference type="Proteomes" id="UP000030403"/>
    </source>
</evidence>
<sequence>MRVIAGEHKGRQIRPVPSNQTRPTTDKAKEALFQVIGPYFEGGMGLDLFAGSGGLGIEALSRGLEKVIFVDRYQKAISTIYENLKMLKIEDQAEVFRTDAFRAIKAAGKRGLQFDWIFLDPPYGKVSFEDTLEALHEHQIVSQNATIVCEHTAQQTLPEEIGPFKQTKSETYSSIITISLYQYKE</sequence>
<dbReference type="GO" id="GO:0031167">
    <property type="term" value="P:rRNA methylation"/>
    <property type="evidence" value="ECO:0007669"/>
    <property type="project" value="InterPro"/>
</dbReference>
<feature type="compositionally biased region" description="Basic and acidic residues" evidence="3">
    <location>
        <begin position="1"/>
        <end position="10"/>
    </location>
</feature>
<dbReference type="PIRSF" id="PIRSF004553">
    <property type="entry name" value="CHP00095"/>
    <property type="match status" value="1"/>
</dbReference>
<evidence type="ECO:0000256" key="3">
    <source>
        <dbReference type="SAM" id="MobiDB-lite"/>
    </source>
</evidence>
<dbReference type="AlphaFoldDB" id="A0A0A5HKC9"/>
<dbReference type="NCBIfam" id="TIGR00095">
    <property type="entry name" value="16S rRNA (guanine(966)-N(2))-methyltransferase RsmD"/>
    <property type="match status" value="1"/>
</dbReference>
<evidence type="ECO:0000256" key="1">
    <source>
        <dbReference type="ARBA" id="ARBA00022603"/>
    </source>
</evidence>
<feature type="region of interest" description="Disordered" evidence="3">
    <location>
        <begin position="1"/>
        <end position="24"/>
    </location>
</feature>
<keyword evidence="1 4" id="KW-0489">Methyltransferase</keyword>
<keyword evidence="5" id="KW-1185">Reference proteome</keyword>
<accession>A0A0A5HKC9</accession>
<organism evidence="4 5">
    <name type="scientific">Pontibacillus marinus BH030004 = DSM 16465</name>
    <dbReference type="NCBI Taxonomy" id="1385511"/>
    <lineage>
        <taxon>Bacteria</taxon>
        <taxon>Bacillati</taxon>
        <taxon>Bacillota</taxon>
        <taxon>Bacilli</taxon>
        <taxon>Bacillales</taxon>
        <taxon>Bacillaceae</taxon>
        <taxon>Pontibacillus</taxon>
    </lineage>
</organism>
<dbReference type="PROSITE" id="PS00092">
    <property type="entry name" value="N6_MTASE"/>
    <property type="match status" value="1"/>
</dbReference>
<name>A0A0A5HKC9_9BACI</name>
<comment type="caution">
    <text evidence="4">The sequence shown here is derived from an EMBL/GenBank/DDBJ whole genome shotgun (WGS) entry which is preliminary data.</text>
</comment>
<dbReference type="OrthoDB" id="9803017at2"/>
<dbReference type="GO" id="GO:0008168">
    <property type="term" value="F:methyltransferase activity"/>
    <property type="evidence" value="ECO:0007669"/>
    <property type="project" value="UniProtKB-KW"/>
</dbReference>
<dbReference type="PANTHER" id="PTHR43542:SF1">
    <property type="entry name" value="METHYLTRANSFERASE"/>
    <property type="match status" value="1"/>
</dbReference>
<evidence type="ECO:0000313" key="4">
    <source>
        <dbReference type="EMBL" id="KGX84077.1"/>
    </source>
</evidence>
<keyword evidence="2 4" id="KW-0808">Transferase</keyword>
<dbReference type="PANTHER" id="PTHR43542">
    <property type="entry name" value="METHYLTRANSFERASE"/>
    <property type="match status" value="1"/>
</dbReference>
<dbReference type="Pfam" id="PF03602">
    <property type="entry name" value="Cons_hypoth95"/>
    <property type="match status" value="1"/>
</dbReference>
<proteinExistence type="predicted"/>
<dbReference type="eggNOG" id="COG0742">
    <property type="taxonomic scope" value="Bacteria"/>
</dbReference>
<dbReference type="Gene3D" id="3.40.50.150">
    <property type="entry name" value="Vaccinia Virus protein VP39"/>
    <property type="match status" value="1"/>
</dbReference>
<dbReference type="InterPro" id="IPR002052">
    <property type="entry name" value="DNA_methylase_N6_adenine_CS"/>
</dbReference>
<reference evidence="4 5" key="1">
    <citation type="submission" date="2013-08" db="EMBL/GenBank/DDBJ databases">
        <authorList>
            <person name="Huang J."/>
            <person name="Wang G."/>
        </authorList>
    </citation>
    <scope>NUCLEOTIDE SEQUENCE [LARGE SCALE GENOMIC DNA]</scope>
    <source>
        <strain evidence="4 5">BH030004</strain>
    </source>
</reference>
<dbReference type="SUPFAM" id="SSF53335">
    <property type="entry name" value="S-adenosyl-L-methionine-dependent methyltransferases"/>
    <property type="match status" value="1"/>
</dbReference>
<evidence type="ECO:0000256" key="2">
    <source>
        <dbReference type="ARBA" id="ARBA00022679"/>
    </source>
</evidence>